<keyword evidence="2" id="KW-0812">Transmembrane</keyword>
<dbReference type="InterPro" id="IPR018392">
    <property type="entry name" value="LysM"/>
</dbReference>
<gene>
    <name evidence="4" type="ORF">G6L72_05120</name>
    <name evidence="5" type="ORF">G6M88_12655</name>
</gene>
<evidence type="ECO:0000259" key="3">
    <source>
        <dbReference type="PROSITE" id="PS51782"/>
    </source>
</evidence>
<dbReference type="Gene3D" id="3.10.350.10">
    <property type="entry name" value="LysM domain"/>
    <property type="match status" value="1"/>
</dbReference>
<proteinExistence type="predicted"/>
<keyword evidence="7" id="KW-1185">Reference proteome</keyword>
<sequence>MNNKRAGLLALIVLGVATLLMVFFVLPRMSSDDKPIGDAINDAGNAVKNSVEMGGEKAGDLLSDAAKDTENVADKVGRLAESANQSIRDMTGRFADNKVPSNEEFTAARKKVEDSLKELETIDIPEALDENTSRLITTARSAAERTIAFLRGLPADAAAAAAQVRRLPGVFTGTDDGAPPPQPAAPAAPATAPASPTPAPTDAAQLPTFDVLRVEPDGSAVIAGKAAPNTTLEIVNNGQVIAKTPVEGSGDFAAVLDNPLPPGDHQIILRATGKDGKVSQSAETATVSVPTQKSGELLAMVTTPGKASRVLTMPTAAPDALQAQATPPANGAAAQPQSQTQAPAAGAAQNGSAATPRAPTNNAPSQPSSEAATIRVVAVEFEGSKIFVAGAAPANAAVRVLVDDKPIGNGKAEASGSFVIEGNVDLSVGNHIVTAEALDAAGNVTVRVRVPFARPANDQATVAAQKAPVAPQPPSADSAPQTQAQTEAPSATSDRAVFESLREEVSKAFSILSGLYTDGATPRLEEVAAAKSATAIALRSLSEFRTAATADADFTTFVSGISAKARSLLSVINGLPDDVAMIGKRIAGLADRFAELNVAIPGPAEATPQQPQAQAQAQTQPHAPAETGPKTFEQAPLSHSEGAVIIRRGDTLWQISRRVYGQGVRYTTIYLANQDQIKNPDLIEPGQIFGVPDSALPNAEEIHRKRLMGR</sequence>
<reference evidence="4 7" key="1">
    <citation type="journal article" date="2020" name="Science">
        <title>Unexpected conservation and global transmission of agrobacterial virulence plasmids.</title>
        <authorList>
            <person name="Weisberg A.J."/>
            <person name="Davis E.W. 2nd"/>
            <person name="Tabima J."/>
            <person name="Belcher M.S."/>
            <person name="Miller M."/>
            <person name="Kuo C.H."/>
            <person name="Loper J.E."/>
            <person name="Grunwald N.J."/>
            <person name="Putnam M.L."/>
            <person name="Chang J.H."/>
        </authorList>
    </citation>
    <scope>NUCLEOTIDE SEQUENCE [LARGE SCALE GENOMIC DNA]</scope>
    <source>
        <strain evidence="4 7">A19/93</strain>
    </source>
</reference>
<name>A0AAE7R3A3_9HYPH</name>
<dbReference type="InterPro" id="IPR013783">
    <property type="entry name" value="Ig-like_fold"/>
</dbReference>
<evidence type="ECO:0000256" key="2">
    <source>
        <dbReference type="SAM" id="Phobius"/>
    </source>
</evidence>
<dbReference type="InterPro" id="IPR036779">
    <property type="entry name" value="LysM_dom_sf"/>
</dbReference>
<protein>
    <submittedName>
        <fullName evidence="5">LysM peptidoglycan-binding domain-containing protein</fullName>
    </submittedName>
</protein>
<evidence type="ECO:0000313" key="5">
    <source>
        <dbReference type="EMBL" id="QTG01185.1"/>
    </source>
</evidence>
<evidence type="ECO:0000313" key="4">
    <source>
        <dbReference type="EMBL" id="NTF36098.1"/>
    </source>
</evidence>
<keyword evidence="2" id="KW-0472">Membrane</keyword>
<dbReference type="Gene3D" id="2.60.40.10">
    <property type="entry name" value="Immunoglobulins"/>
    <property type="match status" value="2"/>
</dbReference>
<dbReference type="CDD" id="cd00118">
    <property type="entry name" value="LysM"/>
    <property type="match status" value="1"/>
</dbReference>
<dbReference type="KEGG" id="arui:G6M88_12655"/>
<feature type="domain" description="LysM" evidence="3">
    <location>
        <begin position="642"/>
        <end position="691"/>
    </location>
</feature>
<evidence type="ECO:0000256" key="1">
    <source>
        <dbReference type="SAM" id="MobiDB-lite"/>
    </source>
</evidence>
<dbReference type="RefSeq" id="WP_065698407.1">
    <property type="nucleotide sequence ID" value="NZ_CP049206.1"/>
</dbReference>
<reference evidence="5" key="2">
    <citation type="submission" date="2020-02" db="EMBL/GenBank/DDBJ databases">
        <title>Unexpected conservation and global transmission of agrobacterial virulence plasmids.</title>
        <authorList>
            <person name="Weisberg A.J."/>
            <person name="Davis E.W. II"/>
            <person name="Tabima J.R."/>
            <person name="Belcher M.S."/>
            <person name="Miller M."/>
            <person name="Kuo C.-H."/>
            <person name="Loper J.E."/>
            <person name="Grunwald N.J."/>
            <person name="Putnam M.L."/>
            <person name="Chang J.H."/>
        </authorList>
    </citation>
    <scope>NUCLEOTIDE SEQUENCE</scope>
    <source>
        <strain evidence="5">W2/73</strain>
    </source>
</reference>
<feature type="transmembrane region" description="Helical" evidence="2">
    <location>
        <begin position="7"/>
        <end position="26"/>
    </location>
</feature>
<feature type="compositionally biased region" description="Low complexity" evidence="1">
    <location>
        <begin position="603"/>
        <end position="627"/>
    </location>
</feature>
<dbReference type="PANTHER" id="PTHR34700">
    <property type="entry name" value="POTASSIUM BINDING PROTEIN KBP"/>
    <property type="match status" value="1"/>
</dbReference>
<organism evidence="5 6">
    <name type="scientific">Agrobacterium rubi</name>
    <dbReference type="NCBI Taxonomy" id="28099"/>
    <lineage>
        <taxon>Bacteria</taxon>
        <taxon>Pseudomonadati</taxon>
        <taxon>Pseudomonadota</taxon>
        <taxon>Alphaproteobacteria</taxon>
        <taxon>Hyphomicrobiales</taxon>
        <taxon>Rhizobiaceae</taxon>
        <taxon>Rhizobium/Agrobacterium group</taxon>
        <taxon>Agrobacterium</taxon>
    </lineage>
</organism>
<feature type="region of interest" description="Disordered" evidence="1">
    <location>
        <begin position="326"/>
        <end position="370"/>
    </location>
</feature>
<feature type="compositionally biased region" description="Low complexity" evidence="1">
    <location>
        <begin position="326"/>
        <end position="364"/>
    </location>
</feature>
<dbReference type="EMBL" id="CP049206">
    <property type="protein sequence ID" value="QTG01185.1"/>
    <property type="molecule type" value="Genomic_DNA"/>
</dbReference>
<dbReference type="Proteomes" id="UP000663912">
    <property type="component" value="Chromosome 1"/>
</dbReference>
<dbReference type="SMART" id="SM00257">
    <property type="entry name" value="LysM"/>
    <property type="match status" value="1"/>
</dbReference>
<accession>A0AAE7R3A3</accession>
<dbReference type="InterPro" id="IPR052196">
    <property type="entry name" value="Bact_Kbp"/>
</dbReference>
<feature type="compositionally biased region" description="Low complexity" evidence="1">
    <location>
        <begin position="187"/>
        <end position="203"/>
    </location>
</feature>
<feature type="region of interest" description="Disordered" evidence="1">
    <location>
        <begin position="603"/>
        <end position="637"/>
    </location>
</feature>
<dbReference type="PANTHER" id="PTHR34700:SF4">
    <property type="entry name" value="PHAGE-LIKE ELEMENT PBSX PROTEIN XKDP"/>
    <property type="match status" value="1"/>
</dbReference>
<evidence type="ECO:0000313" key="7">
    <source>
        <dbReference type="Proteomes" id="UP000822331"/>
    </source>
</evidence>
<feature type="compositionally biased region" description="Low complexity" evidence="1">
    <location>
        <begin position="461"/>
        <end position="486"/>
    </location>
</feature>
<dbReference type="Pfam" id="PF01476">
    <property type="entry name" value="LysM"/>
    <property type="match status" value="1"/>
</dbReference>
<evidence type="ECO:0000313" key="6">
    <source>
        <dbReference type="Proteomes" id="UP000663912"/>
    </source>
</evidence>
<feature type="region of interest" description="Disordered" evidence="1">
    <location>
        <begin position="461"/>
        <end position="493"/>
    </location>
</feature>
<dbReference type="AlphaFoldDB" id="A0AAE7R3A3"/>
<dbReference type="EMBL" id="JAAMCP010000003">
    <property type="protein sequence ID" value="NTF36098.1"/>
    <property type="molecule type" value="Genomic_DNA"/>
</dbReference>
<feature type="region of interest" description="Disordered" evidence="1">
    <location>
        <begin position="171"/>
        <end position="203"/>
    </location>
</feature>
<dbReference type="PROSITE" id="PS51782">
    <property type="entry name" value="LYSM"/>
    <property type="match status" value="1"/>
</dbReference>
<dbReference type="Proteomes" id="UP000822331">
    <property type="component" value="Unassembled WGS sequence"/>
</dbReference>
<keyword evidence="2" id="KW-1133">Transmembrane helix</keyword>